<dbReference type="Proteomes" id="UP000663124">
    <property type="component" value="Chromosome 1"/>
</dbReference>
<protein>
    <submittedName>
        <fullName evidence="1">Uncharacterized protein</fullName>
    </submittedName>
</protein>
<dbReference type="AlphaFoldDB" id="A0AAP9WDY3"/>
<evidence type="ECO:0000313" key="2">
    <source>
        <dbReference type="Proteomes" id="UP000663124"/>
    </source>
</evidence>
<gene>
    <name evidence="1" type="ORF">Lepto782_16720</name>
</gene>
<reference evidence="1" key="1">
    <citation type="submission" date="2019-09" db="EMBL/GenBank/DDBJ databases">
        <title>Comparative Genomics of Leptospira interrogans Reveals Genome Plasticity - A Common Adaptive Strategy for Survival in Various Hosts.</title>
        <authorList>
            <person name="Ramli S.R."/>
            <person name="Bunk B."/>
            <person name="Goris M."/>
            <person name="Bhuju S."/>
            <person name="Jarek M."/>
            <person name="Sproer C."/>
            <person name="Mustakim S."/>
            <person name="Strommenger B."/>
            <person name="Pessler F."/>
        </authorList>
    </citation>
    <scope>NUCLEOTIDE SEQUENCE</scope>
    <source>
        <strain evidence="1">782</strain>
    </source>
</reference>
<accession>A0AAP9WDY3</accession>
<dbReference type="EMBL" id="CP043884">
    <property type="protein sequence ID" value="QOI43728.1"/>
    <property type="molecule type" value="Genomic_DNA"/>
</dbReference>
<sequence length="60" mass="7205">MIMVLSEHVRVSFYANTFFQKNELYKISLSIWHQTSVKLKSIKIYFLNFVKTDFDPTNRS</sequence>
<proteinExistence type="predicted"/>
<organism evidence="1 2">
    <name type="scientific">Leptospira interrogans serovar Canicola</name>
    <dbReference type="NCBI Taxonomy" id="211880"/>
    <lineage>
        <taxon>Bacteria</taxon>
        <taxon>Pseudomonadati</taxon>
        <taxon>Spirochaetota</taxon>
        <taxon>Spirochaetia</taxon>
        <taxon>Leptospirales</taxon>
        <taxon>Leptospiraceae</taxon>
        <taxon>Leptospira</taxon>
    </lineage>
</organism>
<name>A0AAP9WDY3_LEPIR</name>
<evidence type="ECO:0000313" key="1">
    <source>
        <dbReference type="EMBL" id="QOI43728.1"/>
    </source>
</evidence>